<name>A0ABC9CFW2_9POAL</name>
<dbReference type="SUPFAM" id="SSF53474">
    <property type="entry name" value="alpha/beta-Hydrolases"/>
    <property type="match status" value="1"/>
</dbReference>
<reference evidence="2" key="1">
    <citation type="submission" date="2024-10" db="EMBL/GenBank/DDBJ databases">
        <authorList>
            <person name="Ryan C."/>
        </authorList>
    </citation>
    <scope>NUCLEOTIDE SEQUENCE [LARGE SCALE GENOMIC DNA]</scope>
</reference>
<organism evidence="2 3">
    <name type="scientific">Urochloa decumbens</name>
    <dbReference type="NCBI Taxonomy" id="240449"/>
    <lineage>
        <taxon>Eukaryota</taxon>
        <taxon>Viridiplantae</taxon>
        <taxon>Streptophyta</taxon>
        <taxon>Embryophyta</taxon>
        <taxon>Tracheophyta</taxon>
        <taxon>Spermatophyta</taxon>
        <taxon>Magnoliopsida</taxon>
        <taxon>Liliopsida</taxon>
        <taxon>Poales</taxon>
        <taxon>Poaceae</taxon>
        <taxon>PACMAD clade</taxon>
        <taxon>Panicoideae</taxon>
        <taxon>Panicodae</taxon>
        <taxon>Paniceae</taxon>
        <taxon>Melinidinae</taxon>
        <taxon>Urochloa</taxon>
    </lineage>
</organism>
<evidence type="ECO:0000256" key="1">
    <source>
        <dbReference type="SAM" id="MobiDB-lite"/>
    </source>
</evidence>
<keyword evidence="3" id="KW-1185">Reference proteome</keyword>
<dbReference type="PANTHER" id="PTHR34127:SF1">
    <property type="entry name" value="OS04G0405600 PROTEIN"/>
    <property type="match status" value="1"/>
</dbReference>
<dbReference type="PANTHER" id="PTHR34127">
    <property type="entry name" value="OS04G0405600 PROTEIN"/>
    <property type="match status" value="1"/>
</dbReference>
<sequence>MIRMAAAAFPAPASAVRARGGCSGGAGASSSVRLFTGSRSRVAATIGSGRRRRCAIACCSSQDGDGPRPAPPPTSAAPSDGSIQLYSQIERVITEAARQSRDGWGSTGDWTEVEGAWVLRPKSSDPSFVVHFVGGIFVGAAPQITYRFFLEQLADRGALVIATPYASGFDHFFIADEVQFKFDRCLRNLDEPVNDLPTFGVGHSLGSVIHMLIGSRYAVQRSGNVLMSFNNKVSTTSSNSFETAAYPQGPKGTQDSKAWCDHEMWEASSAIPLFSPVIVPMAQSFGPILSQLTSYPTIRFGAETAIKQLENLSPPVVKQLLPLLQQLPPLYMDLVKGREDFIPKPEETRRLIKSYYGISRNLLIKFKDDQIDETSILAQVLSSEAAISSLLDMSIRSLPGDHGLPLQQVLPDVPPAMADAVNRGGELLANLTAGTPWEAVAKEVGTTLGTDSGILRAQISKDVETLVDVIASWISSSSGPRLLRP</sequence>
<proteinExistence type="predicted"/>
<dbReference type="EMBL" id="OZ075139">
    <property type="protein sequence ID" value="CAL5017167.1"/>
    <property type="molecule type" value="Genomic_DNA"/>
</dbReference>
<protein>
    <submittedName>
        <fullName evidence="2">Uncharacterized protein</fullName>
    </submittedName>
</protein>
<evidence type="ECO:0000313" key="2">
    <source>
        <dbReference type="EMBL" id="CAL5017167.1"/>
    </source>
</evidence>
<gene>
    <name evidence="2" type="ORF">URODEC1_LOCUS73648</name>
</gene>
<evidence type="ECO:0000313" key="3">
    <source>
        <dbReference type="Proteomes" id="UP001497457"/>
    </source>
</evidence>
<dbReference type="Proteomes" id="UP001497457">
    <property type="component" value="Chromosome 29rd"/>
</dbReference>
<dbReference type="InterPro" id="IPR010765">
    <property type="entry name" value="DUF1350"/>
</dbReference>
<feature type="region of interest" description="Disordered" evidence="1">
    <location>
        <begin position="60"/>
        <end position="81"/>
    </location>
</feature>
<accession>A0ABC9CFW2</accession>
<dbReference type="InterPro" id="IPR029058">
    <property type="entry name" value="AB_hydrolase_fold"/>
</dbReference>
<dbReference type="Pfam" id="PF07082">
    <property type="entry name" value="DUF1350"/>
    <property type="match status" value="2"/>
</dbReference>
<dbReference type="AlphaFoldDB" id="A0ABC9CFW2"/>